<organism evidence="4 5">
    <name type="scientific">Hylemonella gracilis str. Niagara R</name>
    <dbReference type="NCBI Taxonomy" id="1458275"/>
    <lineage>
        <taxon>Bacteria</taxon>
        <taxon>Pseudomonadati</taxon>
        <taxon>Pseudomonadota</taxon>
        <taxon>Betaproteobacteria</taxon>
        <taxon>Burkholderiales</taxon>
        <taxon>Comamonadaceae</taxon>
        <taxon>Hylemonella</taxon>
    </lineage>
</organism>
<evidence type="ECO:0000256" key="1">
    <source>
        <dbReference type="ARBA" id="ARBA00009677"/>
    </source>
</evidence>
<dbReference type="Pfam" id="PF06429">
    <property type="entry name" value="Flg_bbr_C"/>
    <property type="match status" value="1"/>
</dbReference>
<dbReference type="OrthoDB" id="5986582at2"/>
<feature type="domain" description="Flagellar basal-body/hook protein C-terminal" evidence="3">
    <location>
        <begin position="57"/>
        <end position="97"/>
    </location>
</feature>
<gene>
    <name evidence="4" type="ORF">AZ34_16025</name>
</gene>
<dbReference type="GO" id="GO:0044780">
    <property type="term" value="P:bacterial-type flagellum assembly"/>
    <property type="evidence" value="ECO:0007669"/>
    <property type="project" value="InterPro"/>
</dbReference>
<keyword evidence="4" id="KW-0969">Cilium</keyword>
<dbReference type="Pfam" id="PF00460">
    <property type="entry name" value="Flg_bb_rod"/>
    <property type="match status" value="1"/>
</dbReference>
<sequence length="100" mass="10505">MASLSSIGISGLQAAQLRLDSAAHNVANLNTNGFRRQTVTQADLPDLSGTRASVGKAEQEGVALEAEVVEQMSATYAFKANLKSIQTQDDVLGSLLDTRA</sequence>
<reference evidence="4 5" key="1">
    <citation type="submission" date="2014-02" db="EMBL/GenBank/DDBJ databases">
        <title>Draft Genome of Hylemonella gracilis isolated from the Niagara River.</title>
        <authorList>
            <person name="Pawlowski D.R."/>
            <person name="Koudelka G.B."/>
        </authorList>
    </citation>
    <scope>NUCLEOTIDE SEQUENCE [LARGE SCALE GENOMIC DNA]</scope>
    <source>
        <strain evidence="4 5">Niagara R</strain>
    </source>
</reference>
<dbReference type="Proteomes" id="UP000023268">
    <property type="component" value="Unassembled WGS sequence"/>
</dbReference>
<dbReference type="InterPro" id="IPR002371">
    <property type="entry name" value="FlgK"/>
</dbReference>
<dbReference type="InterPro" id="IPR001444">
    <property type="entry name" value="Flag_bb_rod_N"/>
</dbReference>
<dbReference type="InterPro" id="IPR010930">
    <property type="entry name" value="Flg_bb/hook_C_dom"/>
</dbReference>
<dbReference type="PANTHER" id="PTHR30033">
    <property type="entry name" value="FLAGELLAR HOOK-ASSOCIATED PROTEIN 1"/>
    <property type="match status" value="1"/>
</dbReference>
<keyword evidence="4" id="KW-0966">Cell projection</keyword>
<comment type="caution">
    <text evidence="4">The sequence shown here is derived from an EMBL/GenBank/DDBJ whole genome shotgun (WGS) entry which is preliminary data.</text>
</comment>
<dbReference type="GO" id="GO:0009424">
    <property type="term" value="C:bacterial-type flagellum hook"/>
    <property type="evidence" value="ECO:0007669"/>
    <property type="project" value="InterPro"/>
</dbReference>
<protein>
    <submittedName>
        <fullName evidence="4">Flagellar basal body rod protein</fullName>
    </submittedName>
</protein>
<feature type="domain" description="Flagellar basal body rod protein N-terminal" evidence="2">
    <location>
        <begin position="7"/>
        <end position="35"/>
    </location>
</feature>
<comment type="similarity">
    <text evidence="1">Belongs to the flagella basal body rod proteins family.</text>
</comment>
<dbReference type="PANTHER" id="PTHR30033:SF1">
    <property type="entry name" value="FLAGELLAR HOOK-ASSOCIATED PROTEIN 1"/>
    <property type="match status" value="1"/>
</dbReference>
<dbReference type="STRING" id="1458275.AZ34_16025"/>
<dbReference type="eggNOG" id="COG1256">
    <property type="taxonomic scope" value="Bacteria"/>
</dbReference>
<dbReference type="RefSeq" id="WP_035609773.1">
    <property type="nucleotide sequence ID" value="NZ_JEMG01000001.1"/>
</dbReference>
<accession>A0A016XJY4</accession>
<dbReference type="GO" id="GO:0005198">
    <property type="term" value="F:structural molecule activity"/>
    <property type="evidence" value="ECO:0007669"/>
    <property type="project" value="InterPro"/>
</dbReference>
<dbReference type="EMBL" id="JEMG01000001">
    <property type="protein sequence ID" value="EYC52409.1"/>
    <property type="molecule type" value="Genomic_DNA"/>
</dbReference>
<evidence type="ECO:0000313" key="5">
    <source>
        <dbReference type="Proteomes" id="UP000023268"/>
    </source>
</evidence>
<evidence type="ECO:0000259" key="2">
    <source>
        <dbReference type="Pfam" id="PF00460"/>
    </source>
</evidence>
<keyword evidence="4" id="KW-0282">Flagellum</keyword>
<evidence type="ECO:0000259" key="3">
    <source>
        <dbReference type="Pfam" id="PF06429"/>
    </source>
</evidence>
<evidence type="ECO:0000313" key="4">
    <source>
        <dbReference type="EMBL" id="EYC52409.1"/>
    </source>
</evidence>
<dbReference type="AlphaFoldDB" id="A0A016XJY4"/>
<proteinExistence type="inferred from homology"/>
<name>A0A016XJY4_9BURK</name>